<reference evidence="2" key="1">
    <citation type="submission" date="2022-12" db="EMBL/GenBank/DDBJ databases">
        <title>Draft genome assemblies for two species of Escallonia (Escalloniales).</title>
        <authorList>
            <person name="Chanderbali A."/>
            <person name="Dervinis C."/>
            <person name="Anghel I."/>
            <person name="Soltis D."/>
            <person name="Soltis P."/>
            <person name="Zapata F."/>
        </authorList>
    </citation>
    <scope>NUCLEOTIDE SEQUENCE</scope>
    <source>
        <strain evidence="2">UCBG92.1500</strain>
        <tissue evidence="2">Leaf</tissue>
    </source>
</reference>
<feature type="compositionally biased region" description="Basic residues" evidence="1">
    <location>
        <begin position="75"/>
        <end position="96"/>
    </location>
</feature>
<accession>A0AA88R876</accession>
<dbReference type="Proteomes" id="UP001187471">
    <property type="component" value="Unassembled WGS sequence"/>
</dbReference>
<gene>
    <name evidence="2" type="ORF">RJ640_030592</name>
</gene>
<protein>
    <submittedName>
        <fullName evidence="2">Uncharacterized protein</fullName>
    </submittedName>
</protein>
<proteinExistence type="predicted"/>
<comment type="caution">
    <text evidence="2">The sequence shown here is derived from an EMBL/GenBank/DDBJ whole genome shotgun (WGS) entry which is preliminary data.</text>
</comment>
<organism evidence="2 3">
    <name type="scientific">Escallonia rubra</name>
    <dbReference type="NCBI Taxonomy" id="112253"/>
    <lineage>
        <taxon>Eukaryota</taxon>
        <taxon>Viridiplantae</taxon>
        <taxon>Streptophyta</taxon>
        <taxon>Embryophyta</taxon>
        <taxon>Tracheophyta</taxon>
        <taxon>Spermatophyta</taxon>
        <taxon>Magnoliopsida</taxon>
        <taxon>eudicotyledons</taxon>
        <taxon>Gunneridae</taxon>
        <taxon>Pentapetalae</taxon>
        <taxon>asterids</taxon>
        <taxon>campanulids</taxon>
        <taxon>Escalloniales</taxon>
        <taxon>Escalloniaceae</taxon>
        <taxon>Escallonia</taxon>
    </lineage>
</organism>
<feature type="compositionally biased region" description="Basic and acidic residues" evidence="1">
    <location>
        <begin position="1"/>
        <end position="12"/>
    </location>
</feature>
<name>A0AA88R876_9ASTE</name>
<sequence>MQREERRAKFHDSLLNMLYPPPPHHHHHERTDNKPLTTLPDNLDLEYIPDGLEERDSSSSSSDEEGECGSEKLTRAQRKRLRKKKLKEAASQRRRIIGPVLPTANDDGDGEGAQVDSSCPQDVRRNADKELDVGTDEPEKLVSCMSRKKLKHRRVAKALANERSKSSTVKSCNQGSRPSGDNESLTH</sequence>
<evidence type="ECO:0000313" key="2">
    <source>
        <dbReference type="EMBL" id="KAK2981203.1"/>
    </source>
</evidence>
<feature type="region of interest" description="Disordered" evidence="1">
    <location>
        <begin position="152"/>
        <end position="187"/>
    </location>
</feature>
<feature type="region of interest" description="Disordered" evidence="1">
    <location>
        <begin position="1"/>
        <end position="139"/>
    </location>
</feature>
<evidence type="ECO:0000256" key="1">
    <source>
        <dbReference type="SAM" id="MobiDB-lite"/>
    </source>
</evidence>
<dbReference type="EMBL" id="JAVXUO010001548">
    <property type="protein sequence ID" value="KAK2981203.1"/>
    <property type="molecule type" value="Genomic_DNA"/>
</dbReference>
<keyword evidence="3" id="KW-1185">Reference proteome</keyword>
<feature type="compositionally biased region" description="Polar residues" evidence="1">
    <location>
        <begin position="166"/>
        <end position="187"/>
    </location>
</feature>
<evidence type="ECO:0000313" key="3">
    <source>
        <dbReference type="Proteomes" id="UP001187471"/>
    </source>
</evidence>
<feature type="compositionally biased region" description="Basic and acidic residues" evidence="1">
    <location>
        <begin position="122"/>
        <end position="139"/>
    </location>
</feature>
<dbReference type="AlphaFoldDB" id="A0AA88R876"/>